<protein>
    <submittedName>
        <fullName evidence="1">Uncharacterized protein</fullName>
    </submittedName>
</protein>
<proteinExistence type="predicted"/>
<sequence length="252" mass="27719">MAKQKGIVKFKGTIGDYTFYKTQDGYMVREKGGIDKKRIETDPAFQRTRENGMEFGTAGKGGQLIRKAERLLLRQASDNRLTSRLVKQLMAIVKSDQLNDRGKRTVQDGDMSLLTGFDFNLKGKLNTVFFNGYTPTFDRATGTLDVAIDAFVPIETIDAPRGTTHIQLAAGICALDFAGVTFEEDHELSAILPWDQQLQPAINLTSSVTAGTTLPIIQVIGVSFFQEVNGEMYSLRNGSFNALAIVGVDQLP</sequence>
<organism evidence="1 2">
    <name type="scientific">Aequorivita iocasae</name>
    <dbReference type="NCBI Taxonomy" id="2803865"/>
    <lineage>
        <taxon>Bacteria</taxon>
        <taxon>Pseudomonadati</taxon>
        <taxon>Bacteroidota</taxon>
        <taxon>Flavobacteriia</taxon>
        <taxon>Flavobacteriales</taxon>
        <taxon>Flavobacteriaceae</taxon>
        <taxon>Aequorivita</taxon>
    </lineage>
</organism>
<evidence type="ECO:0000313" key="2">
    <source>
        <dbReference type="Proteomes" id="UP000629420"/>
    </source>
</evidence>
<gene>
    <name evidence="1" type="ORF">JK629_11575</name>
</gene>
<evidence type="ECO:0000313" key="1">
    <source>
        <dbReference type="EMBL" id="QQX75969.1"/>
    </source>
</evidence>
<keyword evidence="2" id="KW-1185">Reference proteome</keyword>
<dbReference type="RefSeq" id="WP_202335780.1">
    <property type="nucleotide sequence ID" value="NZ_CP068439.1"/>
</dbReference>
<accession>A0ABX7DS33</accession>
<reference evidence="1 2" key="1">
    <citation type="submission" date="2021-01" db="EMBL/GenBank/DDBJ databases">
        <title>Aequorivita sp. strain KX20305, a bacterium isolated from the sediment collected at a cold seep field in South China Sea.</title>
        <authorList>
            <person name="Zhang H."/>
            <person name="Li C."/>
        </authorList>
    </citation>
    <scope>NUCLEOTIDE SEQUENCE [LARGE SCALE GENOMIC DNA]</scope>
    <source>
        <strain evidence="1 2">KX20305</strain>
    </source>
</reference>
<dbReference type="Proteomes" id="UP000629420">
    <property type="component" value="Chromosome"/>
</dbReference>
<name>A0ABX7DS33_9FLAO</name>
<dbReference type="EMBL" id="CP068439">
    <property type="protein sequence ID" value="QQX75969.1"/>
    <property type="molecule type" value="Genomic_DNA"/>
</dbReference>